<keyword evidence="3" id="KW-0813">Transport</keyword>
<dbReference type="SUPFAM" id="SSF74653">
    <property type="entry name" value="TolA/TonB C-terminal domain"/>
    <property type="match status" value="1"/>
</dbReference>
<comment type="caution">
    <text evidence="12">The sequence shown here is derived from an EMBL/GenBank/DDBJ whole genome shotgun (WGS) entry which is preliminary data.</text>
</comment>
<dbReference type="EMBL" id="JAXIVS010000001">
    <property type="protein sequence ID" value="MDY7225478.1"/>
    <property type="molecule type" value="Genomic_DNA"/>
</dbReference>
<dbReference type="Gene3D" id="3.30.1150.10">
    <property type="match status" value="1"/>
</dbReference>
<keyword evidence="6 10" id="KW-0812">Transmembrane</keyword>
<dbReference type="PROSITE" id="PS52015">
    <property type="entry name" value="TONB_CTD"/>
    <property type="match status" value="1"/>
</dbReference>
<evidence type="ECO:0000256" key="9">
    <source>
        <dbReference type="ARBA" id="ARBA00023136"/>
    </source>
</evidence>
<keyword evidence="5" id="KW-0997">Cell inner membrane</keyword>
<feature type="transmembrane region" description="Helical" evidence="10">
    <location>
        <begin position="20"/>
        <end position="40"/>
    </location>
</feature>
<evidence type="ECO:0000256" key="6">
    <source>
        <dbReference type="ARBA" id="ARBA00022692"/>
    </source>
</evidence>
<dbReference type="PANTHER" id="PTHR33446:SF2">
    <property type="entry name" value="PROTEIN TONB"/>
    <property type="match status" value="1"/>
</dbReference>
<organism evidence="12 13">
    <name type="scientific">Hyalangium rubrum</name>
    <dbReference type="NCBI Taxonomy" id="3103134"/>
    <lineage>
        <taxon>Bacteria</taxon>
        <taxon>Pseudomonadati</taxon>
        <taxon>Myxococcota</taxon>
        <taxon>Myxococcia</taxon>
        <taxon>Myxococcales</taxon>
        <taxon>Cystobacterineae</taxon>
        <taxon>Archangiaceae</taxon>
        <taxon>Hyalangium</taxon>
    </lineage>
</organism>
<evidence type="ECO:0000256" key="2">
    <source>
        <dbReference type="ARBA" id="ARBA00006555"/>
    </source>
</evidence>
<dbReference type="PANTHER" id="PTHR33446">
    <property type="entry name" value="PROTEIN TONB-RELATED"/>
    <property type="match status" value="1"/>
</dbReference>
<dbReference type="NCBIfam" id="TIGR01352">
    <property type="entry name" value="tonB_Cterm"/>
    <property type="match status" value="1"/>
</dbReference>
<evidence type="ECO:0000256" key="5">
    <source>
        <dbReference type="ARBA" id="ARBA00022519"/>
    </source>
</evidence>
<keyword evidence="13" id="KW-1185">Reference proteome</keyword>
<keyword evidence="9 10" id="KW-0472">Membrane</keyword>
<evidence type="ECO:0000313" key="12">
    <source>
        <dbReference type="EMBL" id="MDY7225478.1"/>
    </source>
</evidence>
<name>A0ABU5GYA3_9BACT</name>
<dbReference type="InterPro" id="IPR006260">
    <property type="entry name" value="TonB/TolA_C"/>
</dbReference>
<proteinExistence type="inferred from homology"/>
<dbReference type="InterPro" id="IPR037682">
    <property type="entry name" value="TonB_C"/>
</dbReference>
<evidence type="ECO:0000256" key="4">
    <source>
        <dbReference type="ARBA" id="ARBA00022475"/>
    </source>
</evidence>
<evidence type="ECO:0000256" key="10">
    <source>
        <dbReference type="SAM" id="Phobius"/>
    </source>
</evidence>
<evidence type="ECO:0000256" key="8">
    <source>
        <dbReference type="ARBA" id="ARBA00022989"/>
    </source>
</evidence>
<keyword evidence="4" id="KW-1003">Cell membrane</keyword>
<dbReference type="Pfam" id="PF03544">
    <property type="entry name" value="TonB_C"/>
    <property type="match status" value="1"/>
</dbReference>
<gene>
    <name evidence="12" type="ORF">SYV04_03755</name>
</gene>
<protein>
    <submittedName>
        <fullName evidence="12">Energy transducer TonB</fullName>
    </submittedName>
</protein>
<keyword evidence="8 10" id="KW-1133">Transmembrane helix</keyword>
<evidence type="ECO:0000313" key="13">
    <source>
        <dbReference type="Proteomes" id="UP001291309"/>
    </source>
</evidence>
<evidence type="ECO:0000256" key="1">
    <source>
        <dbReference type="ARBA" id="ARBA00004383"/>
    </source>
</evidence>
<comment type="similarity">
    <text evidence="2">Belongs to the TonB family.</text>
</comment>
<accession>A0ABU5GYA3</accession>
<comment type="subcellular location">
    <subcellularLocation>
        <location evidence="1">Cell inner membrane</location>
        <topology evidence="1">Single-pass membrane protein</topology>
        <orientation evidence="1">Periplasmic side</orientation>
    </subcellularLocation>
</comment>
<dbReference type="RefSeq" id="WP_321544188.1">
    <property type="nucleotide sequence ID" value="NZ_JAXIVS010000001.1"/>
</dbReference>
<evidence type="ECO:0000256" key="7">
    <source>
        <dbReference type="ARBA" id="ARBA00022927"/>
    </source>
</evidence>
<dbReference type="InterPro" id="IPR051045">
    <property type="entry name" value="TonB-dependent_transducer"/>
</dbReference>
<keyword evidence="7" id="KW-0653">Protein transport</keyword>
<sequence>MGLFRMGDGAAGTGAWERWGWALLIAAFLHAGALMAALSVPHSLPKAPPAPPEPELVLLTFVAPPAAAPAVMAQPETAPQRLLSRTRARPSRPMVVPRVPEKLPVPQEVVEAPPEEAPAPEAFAEEEEVLGAGAVGNVVAGLVSSAAKPGEGSGLGVTSGGEAVDLKQVSRPPEVLKQVVPQYPRQARSRRIVGLVLVRVIVGVDGRVEPEHTRIIRSVPELDAAATAAVSQWRFSPALGRHGRPVRVIIDIPVQFSLK</sequence>
<reference evidence="12 13" key="1">
    <citation type="submission" date="2023-12" db="EMBL/GenBank/DDBJ databases">
        <title>the genome sequence of Hyalangium sp. s54d21.</title>
        <authorList>
            <person name="Zhang X."/>
        </authorList>
    </citation>
    <scope>NUCLEOTIDE SEQUENCE [LARGE SCALE GENOMIC DNA]</scope>
    <source>
        <strain evidence="13">s54d21</strain>
    </source>
</reference>
<dbReference type="Proteomes" id="UP001291309">
    <property type="component" value="Unassembled WGS sequence"/>
</dbReference>
<evidence type="ECO:0000259" key="11">
    <source>
        <dbReference type="PROSITE" id="PS52015"/>
    </source>
</evidence>
<feature type="domain" description="TonB C-terminal" evidence="11">
    <location>
        <begin position="168"/>
        <end position="259"/>
    </location>
</feature>
<evidence type="ECO:0000256" key="3">
    <source>
        <dbReference type="ARBA" id="ARBA00022448"/>
    </source>
</evidence>